<dbReference type="EMBL" id="GGEC01047647">
    <property type="protein sequence ID" value="MBX28131.1"/>
    <property type="molecule type" value="Transcribed_RNA"/>
</dbReference>
<evidence type="ECO:0000313" key="1">
    <source>
        <dbReference type="EMBL" id="MBX28131.1"/>
    </source>
</evidence>
<reference evidence="1" key="1">
    <citation type="submission" date="2018-02" db="EMBL/GenBank/DDBJ databases">
        <title>Rhizophora mucronata_Transcriptome.</title>
        <authorList>
            <person name="Meera S.P."/>
            <person name="Sreeshan A."/>
            <person name="Augustine A."/>
        </authorList>
    </citation>
    <scope>NUCLEOTIDE SEQUENCE</scope>
    <source>
        <tissue evidence="1">Leaf</tissue>
    </source>
</reference>
<protein>
    <submittedName>
        <fullName evidence="1">Uncharacterized protein</fullName>
    </submittedName>
</protein>
<name>A0A2P2MD28_RHIMU</name>
<proteinExistence type="predicted"/>
<sequence length="32" mass="3533">MFLGPKGTHLALNLAVYCTPYTPPRSLENEAK</sequence>
<dbReference type="AlphaFoldDB" id="A0A2P2MD28"/>
<organism evidence="1">
    <name type="scientific">Rhizophora mucronata</name>
    <name type="common">Asiatic mangrove</name>
    <dbReference type="NCBI Taxonomy" id="61149"/>
    <lineage>
        <taxon>Eukaryota</taxon>
        <taxon>Viridiplantae</taxon>
        <taxon>Streptophyta</taxon>
        <taxon>Embryophyta</taxon>
        <taxon>Tracheophyta</taxon>
        <taxon>Spermatophyta</taxon>
        <taxon>Magnoliopsida</taxon>
        <taxon>eudicotyledons</taxon>
        <taxon>Gunneridae</taxon>
        <taxon>Pentapetalae</taxon>
        <taxon>rosids</taxon>
        <taxon>fabids</taxon>
        <taxon>Malpighiales</taxon>
        <taxon>Rhizophoraceae</taxon>
        <taxon>Rhizophora</taxon>
    </lineage>
</organism>
<accession>A0A2P2MD28</accession>